<keyword evidence="1" id="KW-1133">Transmembrane helix</keyword>
<keyword evidence="1" id="KW-0472">Membrane</keyword>
<protein>
    <submittedName>
        <fullName evidence="2">Uncharacterized protein</fullName>
    </submittedName>
</protein>
<gene>
    <name evidence="2" type="ORF">ROLI_047900</name>
</gene>
<geneLocation type="plasmid" evidence="2 3">
    <name>pROLI81</name>
</geneLocation>
<sequence>MSKSSKSRQAIVIIHGIGEQRPMDTLRAFVKTLQGFPSAGEATRVWNKPDKVSAGFEHRTLSLSATRTRPQTDVYELYWAHLANPSEEPTFTSWLISLFRRNPDLLPPRFRKVQKIGLIALVSGMILAIWAGRALPLDATLAALITLPLSGLLLSGIGYWLTGVYRGKIVDISRYFDSHPKNVQARNEVRKLGVDFLRGLHESPRRYGRIVVCGHSIGSAIGYDILQKLWFEMHETHKQLDCPKRDAKKALRRAIKNEDWSNIQTLQAEVFDEQLSAGNPWLVTDFVTLGSPLAHGDLLLASSLAAFRERLTDGELARCPPVLDLGAQQIGFMRKYQIEGGDYRSIELLPHHALFAVTRWTNIYFSRRFWLFGDPIAGPLKDVFGPGIRDVVVQGGGYWPRIRHNDYWRSDLPLAKKLVGGASYPLDALDDALRLDPVQKEMNSSDLPEN</sequence>
<keyword evidence="3" id="KW-1185">Reference proteome</keyword>
<evidence type="ECO:0000313" key="2">
    <source>
        <dbReference type="EMBL" id="WVX51688.1"/>
    </source>
</evidence>
<name>A0ABZ2C0Z1_9RHOB</name>
<feature type="transmembrane region" description="Helical" evidence="1">
    <location>
        <begin position="116"/>
        <end position="135"/>
    </location>
</feature>
<dbReference type="EMBL" id="CP143426">
    <property type="protein sequence ID" value="WVX51688.1"/>
    <property type="molecule type" value="Genomic_DNA"/>
</dbReference>
<organism evidence="2 3">
    <name type="scientific">Roseobacter fucihabitans</name>
    <dbReference type="NCBI Taxonomy" id="1537242"/>
    <lineage>
        <taxon>Bacteria</taxon>
        <taxon>Pseudomonadati</taxon>
        <taxon>Pseudomonadota</taxon>
        <taxon>Alphaproteobacteria</taxon>
        <taxon>Rhodobacterales</taxon>
        <taxon>Roseobacteraceae</taxon>
        <taxon>Roseobacter</taxon>
    </lineage>
</organism>
<keyword evidence="2" id="KW-0614">Plasmid</keyword>
<proteinExistence type="predicted"/>
<evidence type="ECO:0000313" key="3">
    <source>
        <dbReference type="Proteomes" id="UP001318682"/>
    </source>
</evidence>
<keyword evidence="1" id="KW-0812">Transmembrane</keyword>
<reference evidence="2 3" key="2">
    <citation type="submission" date="2024-01" db="EMBL/GenBank/DDBJ databases">
        <title>Roseobacter fucihabitans sp. nov., isolated from the brown alga Fucus spiralis.</title>
        <authorList>
            <person name="Hahnke S."/>
            <person name="Berger M."/>
            <person name="Schlingloff A."/>
            <person name="Athale I."/>
            <person name="Neumann-Schaal M."/>
            <person name="Adenaya A."/>
            <person name="Poehlein A."/>
            <person name="Daniel R."/>
            <person name="Pertersen J."/>
            <person name="Brinkhoff T."/>
        </authorList>
    </citation>
    <scope>NUCLEOTIDE SEQUENCE [LARGE SCALE GENOMIC DNA]</scope>
    <source>
        <strain evidence="2 3">B14</strain>
        <plasmid evidence="2 3">pROLI81</plasmid>
    </source>
</reference>
<dbReference type="SUPFAM" id="SSF53474">
    <property type="entry name" value="alpha/beta-Hydrolases"/>
    <property type="match status" value="1"/>
</dbReference>
<feature type="transmembrane region" description="Helical" evidence="1">
    <location>
        <begin position="141"/>
        <end position="161"/>
    </location>
</feature>
<reference evidence="2 3" key="1">
    <citation type="submission" date="2015-07" db="EMBL/GenBank/DDBJ databases">
        <authorList>
            <person name="Voget S."/>
            <person name="Dogs M."/>
            <person name="Brinkhoff T.H."/>
            <person name="Daniel R."/>
        </authorList>
    </citation>
    <scope>NUCLEOTIDE SEQUENCE [LARGE SCALE GENOMIC DNA]</scope>
    <source>
        <strain evidence="2 3">B14</strain>
        <plasmid evidence="2 3">pROLI81</plasmid>
    </source>
</reference>
<accession>A0ABZ2C0Z1</accession>
<evidence type="ECO:0000256" key="1">
    <source>
        <dbReference type="SAM" id="Phobius"/>
    </source>
</evidence>
<dbReference type="Proteomes" id="UP001318682">
    <property type="component" value="Plasmid pROLI81"/>
</dbReference>
<dbReference type="InterPro" id="IPR029058">
    <property type="entry name" value="AB_hydrolase_fold"/>
</dbReference>